<organism evidence="2 3">
    <name type="scientific">Cereibacter changlensis JA139</name>
    <dbReference type="NCBI Taxonomy" id="1188249"/>
    <lineage>
        <taxon>Bacteria</taxon>
        <taxon>Pseudomonadati</taxon>
        <taxon>Pseudomonadota</taxon>
        <taxon>Alphaproteobacteria</taxon>
        <taxon>Rhodobacterales</taxon>
        <taxon>Paracoccaceae</taxon>
        <taxon>Cereibacter</taxon>
    </lineage>
</organism>
<dbReference type="AlphaFoldDB" id="A0A2T4J956"/>
<evidence type="ECO:0000256" key="1">
    <source>
        <dbReference type="SAM" id="MobiDB-lite"/>
    </source>
</evidence>
<proteinExistence type="predicted"/>
<sequence length="66" mass="7129">MTALLIFPCLAILWLLLADRLGWLTDQPLRTRSTAAPAPDLPPSYAPLVASGERLSNSGPSKATRR</sequence>
<evidence type="ECO:0000313" key="3">
    <source>
        <dbReference type="Proteomes" id="UP000241010"/>
    </source>
</evidence>
<comment type="caution">
    <text evidence="2">The sequence shown here is derived from an EMBL/GenBank/DDBJ whole genome shotgun (WGS) entry which is preliminary data.</text>
</comment>
<gene>
    <name evidence="2" type="ORF">C5F48_24540</name>
</gene>
<keyword evidence="3" id="KW-1185">Reference proteome</keyword>
<dbReference type="RefSeq" id="WP_107666188.1">
    <property type="nucleotide sequence ID" value="NZ_PZKG01000442.1"/>
</dbReference>
<name>A0A2T4J956_9RHOB</name>
<reference evidence="2 3" key="1">
    <citation type="submission" date="2018-03" db="EMBL/GenBank/DDBJ databases">
        <title>Cereibacter changlensis.</title>
        <authorList>
            <person name="Meyer T.E."/>
            <person name="Miller S."/>
            <person name="Lodha T."/>
            <person name="Gandham S."/>
            <person name="Chintalapati S."/>
            <person name="Chintalapati V.R."/>
        </authorList>
    </citation>
    <scope>NUCLEOTIDE SEQUENCE [LARGE SCALE GENOMIC DNA]</scope>
    <source>
        <strain evidence="2 3">JA139</strain>
    </source>
</reference>
<evidence type="ECO:0000313" key="2">
    <source>
        <dbReference type="EMBL" id="PTE14429.1"/>
    </source>
</evidence>
<protein>
    <submittedName>
        <fullName evidence="2">Uncharacterized protein</fullName>
    </submittedName>
</protein>
<feature type="region of interest" description="Disordered" evidence="1">
    <location>
        <begin position="32"/>
        <end position="66"/>
    </location>
</feature>
<accession>A0A2T4J956</accession>
<dbReference type="EMBL" id="PZKG01000442">
    <property type="protein sequence ID" value="PTE14429.1"/>
    <property type="molecule type" value="Genomic_DNA"/>
</dbReference>
<dbReference type="Proteomes" id="UP000241010">
    <property type="component" value="Unassembled WGS sequence"/>
</dbReference>
<feature type="compositionally biased region" description="Polar residues" evidence="1">
    <location>
        <begin position="54"/>
        <end position="66"/>
    </location>
</feature>